<dbReference type="EMBL" id="VSWD01000005">
    <property type="protein sequence ID" value="KAK3101481.1"/>
    <property type="molecule type" value="Genomic_DNA"/>
</dbReference>
<feature type="compositionally biased region" description="Polar residues" evidence="1">
    <location>
        <begin position="268"/>
        <end position="287"/>
    </location>
</feature>
<dbReference type="AlphaFoldDB" id="A0AA88YPR5"/>
<dbReference type="PANTHER" id="PTHR23093:SF16">
    <property type="entry name" value="FAM194 C-TERMINAL DOMAIN-CONTAINING PROTEIN"/>
    <property type="match status" value="1"/>
</dbReference>
<dbReference type="Pfam" id="PF14977">
    <property type="entry name" value="FAM194"/>
    <property type="match status" value="1"/>
</dbReference>
<sequence length="1061" mass="119740">MEGDEEDHFYFFQQTSKRHGPTKRFRKLPDDLPESLKYAHLHPKVAQLYAQRERDQKAAEDPFGDGLGKKSLIPNINQAVTHIKNRLDSALSNDEDSQRYLFEDSKAGAGNILLQLAKYLYFYDNIVNFVPKSLEYQLMIGWKELTGDVNYVPREWQTSEIKEQYYNSLKEAHSDEESDGETKQAKSSEKTTTDSKTKVKKGRPSVPEIIEETVPDKPPKRSDSRMSTMSVTKSRLDTKPTGGRLSREHRGSRFRSPALRKSGHDDSFSNIGETPSDPRSTAMTNPSFPTQTSIFFSLTSKISEEKGWIVQKGNREEINKNTVLEYCVQLLRDSMKKTKEQKQQEIEKGHDKPVIVRYYGDQRKESLLKFRRSPYKQQVSPVFRGGKPKIPSIHDDRNEGRKLMQTSHVDGTSFVYYPSGRIAIVYCSAGIELGRSGYYVMAFDDTPDNKMLLCFTPSGRGVCYALNGNVRFLATEKGGHLADADGSVSKKWKWPVNNMKIFSPESIQINPSMIFRCNSQTSMSLTFNHQKEIVRFSIQPIPWAINSKTDENEHLLTTFTFTSRAAKDLMRLFAPKPKPKTKKTVKKQKGHIAEIQKLLDFPDKVHYETEADKDLARLQRKARNLVDDWLEHYRLTIGLKSPSILAMKDTPDFSVRRRNIQSAQLSENGQMMRRNLLGLDSREERVRAPSAPLVKEPEEDKGVTLEVPKATRKSARQGSGLAGVKFEESADDAGGEGGVVSPTALAVLDRLSQSAGKRSAKSVRTPISSAPVSRQNTATTRAETLSQLAARTPCPIAIRQQMLGLERSMCRCSRHFIPQIMDLEYDEFIQTEVPDNQLIVIQVISSIFPHTSHADDMIEDLYCTQNRNRTKPCVQGRNDTYRILQYDINTAAEGSDHTQPLLLTRHNVVPGMFLMYTAGKLMFCDHIFNGYGNAKKDFKKQLMKTRLQGMQGFSLPKDFRFSPSRGKSGMRSAWGGEIGGTGVDHYGSPGTSLDTNGLVPIHRSASSHSGDTRDTGLDQVKDLEAVKLITSTLSPGGYRLLPSSHRHFSAPHRRIQQEQVT</sequence>
<feature type="compositionally biased region" description="Polar residues" evidence="1">
    <location>
        <begin position="765"/>
        <end position="779"/>
    </location>
</feature>
<keyword evidence="4" id="KW-1185">Reference proteome</keyword>
<reference evidence="3" key="1">
    <citation type="submission" date="2019-08" db="EMBL/GenBank/DDBJ databases">
        <title>The improved chromosome-level genome for the pearl oyster Pinctada fucata martensii using PacBio sequencing and Hi-C.</title>
        <authorList>
            <person name="Zheng Z."/>
        </authorList>
    </citation>
    <scope>NUCLEOTIDE SEQUENCE</scope>
    <source>
        <strain evidence="3">ZZ-2019</strain>
        <tissue evidence="3">Adductor muscle</tissue>
    </source>
</reference>
<protein>
    <recommendedName>
        <fullName evidence="2">FAM194 C-terminal domain-containing protein</fullName>
    </recommendedName>
</protein>
<feature type="compositionally biased region" description="Basic and acidic residues" evidence="1">
    <location>
        <begin position="214"/>
        <end position="224"/>
    </location>
</feature>
<feature type="compositionally biased region" description="Basic and acidic residues" evidence="1">
    <location>
        <begin position="171"/>
        <end position="197"/>
    </location>
</feature>
<name>A0AA88YPR5_PINIB</name>
<comment type="caution">
    <text evidence="3">The sequence shown here is derived from an EMBL/GenBank/DDBJ whole genome shotgun (WGS) entry which is preliminary data.</text>
</comment>
<evidence type="ECO:0000259" key="2">
    <source>
        <dbReference type="Pfam" id="PF14977"/>
    </source>
</evidence>
<dbReference type="Proteomes" id="UP001186944">
    <property type="component" value="Unassembled WGS sequence"/>
</dbReference>
<dbReference type="PANTHER" id="PTHR23093">
    <property type="entry name" value="SIMILAR TO CHROMOSOME 3 OPEN READING FRAME 20"/>
    <property type="match status" value="1"/>
</dbReference>
<proteinExistence type="predicted"/>
<feature type="region of interest" description="Disordered" evidence="1">
    <location>
        <begin position="171"/>
        <end position="287"/>
    </location>
</feature>
<feature type="region of interest" description="Disordered" evidence="1">
    <location>
        <begin position="757"/>
        <end position="779"/>
    </location>
</feature>
<gene>
    <name evidence="3" type="ORF">FSP39_003921</name>
</gene>
<evidence type="ECO:0000313" key="3">
    <source>
        <dbReference type="EMBL" id="KAK3101481.1"/>
    </source>
</evidence>
<dbReference type="InterPro" id="IPR029281">
    <property type="entry name" value="FAM194_C"/>
</dbReference>
<evidence type="ECO:0000256" key="1">
    <source>
        <dbReference type="SAM" id="MobiDB-lite"/>
    </source>
</evidence>
<evidence type="ECO:0000313" key="4">
    <source>
        <dbReference type="Proteomes" id="UP001186944"/>
    </source>
</evidence>
<feature type="compositionally biased region" description="Basic residues" evidence="1">
    <location>
        <begin position="16"/>
        <end position="26"/>
    </location>
</feature>
<accession>A0AA88YPR5</accession>
<feature type="domain" description="FAM194 C-terminal" evidence="2">
    <location>
        <begin position="402"/>
        <end position="546"/>
    </location>
</feature>
<feature type="region of interest" description="Disordered" evidence="1">
    <location>
        <begin position="1"/>
        <end position="27"/>
    </location>
</feature>
<organism evidence="3 4">
    <name type="scientific">Pinctada imbricata</name>
    <name type="common">Atlantic pearl-oyster</name>
    <name type="synonym">Pinctada martensii</name>
    <dbReference type="NCBI Taxonomy" id="66713"/>
    <lineage>
        <taxon>Eukaryota</taxon>
        <taxon>Metazoa</taxon>
        <taxon>Spiralia</taxon>
        <taxon>Lophotrochozoa</taxon>
        <taxon>Mollusca</taxon>
        <taxon>Bivalvia</taxon>
        <taxon>Autobranchia</taxon>
        <taxon>Pteriomorphia</taxon>
        <taxon>Pterioida</taxon>
        <taxon>Pterioidea</taxon>
        <taxon>Pteriidae</taxon>
        <taxon>Pinctada</taxon>
    </lineage>
</organism>